<feature type="compositionally biased region" description="Basic and acidic residues" evidence="1">
    <location>
        <begin position="835"/>
        <end position="848"/>
    </location>
</feature>
<protein>
    <recommendedName>
        <fullName evidence="3">TmcB/TmcC TPR repeats domain-containing protein</fullName>
    </recommendedName>
</protein>
<dbReference type="PANTHER" id="PTHR31600">
    <property type="entry name" value="TINY MACROCYSTS PROTEIN B-RELATED"/>
    <property type="match status" value="1"/>
</dbReference>
<keyword evidence="2" id="KW-0472">Membrane</keyword>
<dbReference type="EMBL" id="CCKQ01001130">
    <property type="protein sequence ID" value="CDW72232.1"/>
    <property type="molecule type" value="Genomic_DNA"/>
</dbReference>
<evidence type="ECO:0000313" key="5">
    <source>
        <dbReference type="Proteomes" id="UP000039865"/>
    </source>
</evidence>
<feature type="transmembrane region" description="Helical" evidence="2">
    <location>
        <begin position="102"/>
        <end position="126"/>
    </location>
</feature>
<dbReference type="Pfam" id="PF25474">
    <property type="entry name" value="TPR_TmcB"/>
    <property type="match status" value="1"/>
</dbReference>
<feature type="transmembrane region" description="Helical" evidence="2">
    <location>
        <begin position="147"/>
        <end position="166"/>
    </location>
</feature>
<feature type="transmembrane region" description="Helical" evidence="2">
    <location>
        <begin position="1761"/>
        <end position="1782"/>
    </location>
</feature>
<keyword evidence="5" id="KW-1185">Reference proteome</keyword>
<dbReference type="OMA" id="IPWIACT"/>
<dbReference type="InterPro" id="IPR057352">
    <property type="entry name" value="TPR_TmcB/C"/>
</dbReference>
<evidence type="ECO:0000256" key="2">
    <source>
        <dbReference type="SAM" id="Phobius"/>
    </source>
</evidence>
<evidence type="ECO:0000256" key="1">
    <source>
        <dbReference type="SAM" id="MobiDB-lite"/>
    </source>
</evidence>
<gene>
    <name evidence="4" type="primary">Contig10142.g10838</name>
    <name evidence="4" type="ORF">STYLEM_1189</name>
</gene>
<dbReference type="OrthoDB" id="542352at2759"/>
<reference evidence="4 5" key="1">
    <citation type="submission" date="2014-06" db="EMBL/GenBank/DDBJ databases">
        <authorList>
            <person name="Swart Estienne"/>
        </authorList>
    </citation>
    <scope>NUCLEOTIDE SEQUENCE [LARGE SCALE GENOMIC DNA]</scope>
    <source>
        <strain evidence="4 5">130c</strain>
    </source>
</reference>
<accession>A0A077ZQP9</accession>
<feature type="compositionally biased region" description="Polar residues" evidence="1">
    <location>
        <begin position="1087"/>
        <end position="1108"/>
    </location>
</feature>
<feature type="transmembrane region" description="Helical" evidence="2">
    <location>
        <begin position="256"/>
        <end position="274"/>
    </location>
</feature>
<feature type="compositionally biased region" description="Basic and acidic residues" evidence="1">
    <location>
        <begin position="1071"/>
        <end position="1084"/>
    </location>
</feature>
<feature type="transmembrane region" description="Helical" evidence="2">
    <location>
        <begin position="286"/>
        <end position="307"/>
    </location>
</feature>
<feature type="region of interest" description="Disordered" evidence="1">
    <location>
        <begin position="835"/>
        <end position="914"/>
    </location>
</feature>
<feature type="transmembrane region" description="Helical" evidence="2">
    <location>
        <begin position="46"/>
        <end position="65"/>
    </location>
</feature>
<evidence type="ECO:0000259" key="3">
    <source>
        <dbReference type="Pfam" id="PF25474"/>
    </source>
</evidence>
<dbReference type="InterPro" id="IPR035965">
    <property type="entry name" value="PAS-like_dom_sf"/>
</dbReference>
<proteinExistence type="predicted"/>
<dbReference type="Gene3D" id="3.30.450.20">
    <property type="entry name" value="PAS domain"/>
    <property type="match status" value="1"/>
</dbReference>
<dbReference type="InParanoid" id="A0A077ZQP9"/>
<keyword evidence="2" id="KW-1133">Transmembrane helix</keyword>
<feature type="transmembrane region" description="Helical" evidence="2">
    <location>
        <begin position="1235"/>
        <end position="1257"/>
    </location>
</feature>
<dbReference type="InterPro" id="IPR052994">
    <property type="entry name" value="Tiny_macrocysts_regulators"/>
</dbReference>
<dbReference type="Proteomes" id="UP000039865">
    <property type="component" value="Unassembled WGS sequence"/>
</dbReference>
<evidence type="ECO:0000313" key="4">
    <source>
        <dbReference type="EMBL" id="CDW72232.1"/>
    </source>
</evidence>
<name>A0A077ZQP9_STYLE</name>
<feature type="transmembrane region" description="Helical" evidence="2">
    <location>
        <begin position="77"/>
        <end position="96"/>
    </location>
</feature>
<keyword evidence="2" id="KW-0812">Transmembrane</keyword>
<feature type="transmembrane region" description="Helical" evidence="2">
    <location>
        <begin position="1438"/>
        <end position="1459"/>
    </location>
</feature>
<organism evidence="4 5">
    <name type="scientific">Stylonychia lemnae</name>
    <name type="common">Ciliate</name>
    <dbReference type="NCBI Taxonomy" id="5949"/>
    <lineage>
        <taxon>Eukaryota</taxon>
        <taxon>Sar</taxon>
        <taxon>Alveolata</taxon>
        <taxon>Ciliophora</taxon>
        <taxon>Intramacronucleata</taxon>
        <taxon>Spirotrichea</taxon>
        <taxon>Stichotrichia</taxon>
        <taxon>Sporadotrichida</taxon>
        <taxon>Oxytrichidae</taxon>
        <taxon>Stylonychinae</taxon>
        <taxon>Stylonychia</taxon>
    </lineage>
</organism>
<dbReference type="PANTHER" id="PTHR31600:SF2">
    <property type="entry name" value="GAMETE ENRICHED GENE 10 PROTEIN-RELATED"/>
    <property type="match status" value="1"/>
</dbReference>
<feature type="compositionally biased region" description="Acidic residues" evidence="1">
    <location>
        <begin position="1054"/>
        <end position="1069"/>
    </location>
</feature>
<feature type="region of interest" description="Disordered" evidence="1">
    <location>
        <begin position="1051"/>
        <end position="1108"/>
    </location>
</feature>
<feature type="transmembrane region" description="Helical" evidence="2">
    <location>
        <begin position="313"/>
        <end position="332"/>
    </location>
</feature>
<dbReference type="SUPFAM" id="SSF55785">
    <property type="entry name" value="PYP-like sensor domain (PAS domain)"/>
    <property type="match status" value="1"/>
</dbReference>
<feature type="transmembrane region" description="Helical" evidence="2">
    <location>
        <begin position="233"/>
        <end position="250"/>
    </location>
</feature>
<sequence length="1834" mass="213848">MKETKLLGKEGSSEEEKTKFEQIEEEVKNSIFSVFYLLLKNQETTFWKFVLLLIIEYLQLLSFSFDTSLIEEWKSDTVVNYFAQFLSTFRIVYWLQKLSWDVYIIIFYIAIFLVFVVIIDFLYVAISFKHKKFSFMQPIQILRIASILMQTILYIPITEFFFSLSACSRYNGQLAHEVYREEVCFQSIHILHVTLSYLMMVIFTSMTVLSCMMHYENRYTKDPTAKINSKADIFQIISKSAYVFVFVFFSQNEYSLFKSIILCIFSSVTFLSYIQNKPFFNSMTQIIAEIFSGIFAWTNYVLLFTQLIKSTQFNGALEIYFLGIPIICILIYTRQEDRLQLLLTAEGQIQKGELCQKKNFFYLHIIETKELERYSAIVLKGYINHHSEVCPNDNCPIKNFKRLQLRDKLYQDNDRKKKLVGGKLQVQTIENNSLLLAQAKALYNMGIKKFPKYTALRIDYANFLQSKMKDRKGALNELSQAEKIKPGIDHQFMVFRQRRIIEDELAEGQEHGGVDFITALNFENQFKSFKQLIEKSSMLHYEFWNHLQDESPDLVRLSQQGAKINTSIMQVEDNWKKLSKMSTNTPKALKLYATYLIEILNDKETGNEQMIKAKEAANLRVNFEFNNVNEDFSDLNNYAQDGTPCIYISGEQERIGIVNQCNMSLCKIFGYTKKEDVINKDVEMLMPKIYSDNHKDFLNVSSQKSADQISSRERQVFGKHFSGYVFPLWLQIKNLPSLLSGRQYVATFKVEKTGINKNVCHILLNKNKEVQDLTPSCLKMLGISYEKINKKIIYYDMPTVMPQLFSNNQQQYTNKAGAVINFFCPKNMEMSEVRKKHSDDYDIDDHKINKTNGSAIDVPDPREEDLSQIERNSNDDQDDDQISQVHRSSKNVNKSRRNEDDNNGNKNDDDNDPNYVQYQYKAVGQEDKVLQFQCNLTEIYFELINLSYGYHLRLESLPEKSQSDQVNKRIAQQAFQFSYDPIYKRFIRELRDTENKDYILDRNYLELKHFKERGKQENVEDPTLVKYQNMSYINFLNKKQRQQDKLNKGLISAGDEDDEDEQSEDESNVSDDSKKDKTTKDGDKTPNMLSSKNDKQLGQTSMTPQPLTINQGMMNIDYSKMLVAGEGYGKEFFKGEIERLIKVLQEKQSISQGVHTFIRNDGPRKGWEENNNQHAGLFSDRAAEIQKIEEEEEIQEQKEKHSDKDTDQLKANIKSKKAFSMAINDKTMPSAIKRLSTTAQIILLFLIAIAIAEYAIIYKQFADTKANFLLIEKSYMRTAELQKVVYNARSMILMNQGILTNYAGFLTRDDYVSAIKVDFQSSLDLIYKIQNEINLSQLPVSDEHDQLLNNKTVTLYFKEDQNSMKALQFSLTESILQISSTIFTISNMKLSEFNETNEDVFFLMYNTFNEFYIGLEKSSQIYVRELEDRSKSRTEVSLVFFILSITAEVFCLLILFPVVHSVNQQKDKVLSLFCEIDNSVIRVLALRCERFINNLQTEEGNDDIDSNEDIENNLANDEDDEYSLLSGTGKRIKKAKGRTKTDKNFFIKFFLALLCIQAYYLQNYFLQVDAVDTTQILNSELNVTASIEPFYWFSLNVQREMYFNKTKPITKQQSITIAKQSIYQLYDQNNQLQEMHLDHKSSLNPDYWNQFESVMREDLCDKQAYFNNTAQCAAFSSGMLQQGLHVVVVRYFAGLRSYLNDYQTYMQISNNTLIRLIFNEQSFIELYIIQNYITQPLMRQLVTKLSESIQDEFGFRTERKIALFIVFLIVILIAFIVFWLPFLNGLNYQIYKTKLMLMIIPLEILMKIKNVGKVLQSQSFLSNNKKRKSDGAQG</sequence>
<feature type="domain" description="TmcB/TmcC TPR repeats" evidence="3">
    <location>
        <begin position="503"/>
        <end position="620"/>
    </location>
</feature>
<feature type="transmembrane region" description="Helical" evidence="2">
    <location>
        <begin position="186"/>
        <end position="212"/>
    </location>
</feature>